<feature type="transmembrane region" description="Helical" evidence="1">
    <location>
        <begin position="287"/>
        <end position="308"/>
    </location>
</feature>
<evidence type="ECO:0000313" key="4">
    <source>
        <dbReference type="Proteomes" id="UP001500359"/>
    </source>
</evidence>
<evidence type="ECO:0000259" key="2">
    <source>
        <dbReference type="Pfam" id="PF09925"/>
    </source>
</evidence>
<dbReference type="InterPro" id="IPR018677">
    <property type="entry name" value="DUF2157"/>
</dbReference>
<keyword evidence="4" id="KW-1185">Reference proteome</keyword>
<evidence type="ECO:0000256" key="1">
    <source>
        <dbReference type="SAM" id="Phobius"/>
    </source>
</evidence>
<evidence type="ECO:0000313" key="3">
    <source>
        <dbReference type="EMBL" id="GAA0852968.1"/>
    </source>
</evidence>
<reference evidence="4" key="1">
    <citation type="journal article" date="2019" name="Int. J. Syst. Evol. Microbiol.">
        <title>The Global Catalogue of Microorganisms (GCM) 10K type strain sequencing project: providing services to taxonomists for standard genome sequencing and annotation.</title>
        <authorList>
            <consortium name="The Broad Institute Genomics Platform"/>
            <consortium name="The Broad Institute Genome Sequencing Center for Infectious Disease"/>
            <person name="Wu L."/>
            <person name="Ma J."/>
        </authorList>
    </citation>
    <scope>NUCLEOTIDE SEQUENCE [LARGE SCALE GENOMIC DNA]</scope>
    <source>
        <strain evidence="4">JCM 15896</strain>
    </source>
</reference>
<dbReference type="Pfam" id="PF09925">
    <property type="entry name" value="DUF2157"/>
    <property type="match status" value="1"/>
</dbReference>
<proteinExistence type="predicted"/>
<accession>A0ABP3WQ83</accession>
<feature type="transmembrane region" description="Helical" evidence="1">
    <location>
        <begin position="107"/>
        <end position="126"/>
    </location>
</feature>
<name>A0ABP3WQ83_9ALTE</name>
<keyword evidence="1" id="KW-0472">Membrane</keyword>
<dbReference type="Proteomes" id="UP001500359">
    <property type="component" value="Unassembled WGS sequence"/>
</dbReference>
<keyword evidence="1" id="KW-0812">Transmembrane</keyword>
<keyword evidence="1" id="KW-1133">Transmembrane helix</keyword>
<organism evidence="3 4">
    <name type="scientific">Aliiglaciecola litoralis</name>
    <dbReference type="NCBI Taxonomy" id="582857"/>
    <lineage>
        <taxon>Bacteria</taxon>
        <taxon>Pseudomonadati</taxon>
        <taxon>Pseudomonadota</taxon>
        <taxon>Gammaproteobacteria</taxon>
        <taxon>Alteromonadales</taxon>
        <taxon>Alteromonadaceae</taxon>
        <taxon>Aliiglaciecola</taxon>
    </lineage>
</organism>
<feature type="transmembrane region" description="Helical" evidence="1">
    <location>
        <begin position="156"/>
        <end position="174"/>
    </location>
</feature>
<gene>
    <name evidence="3" type="ORF">GCM10009114_04520</name>
</gene>
<comment type="caution">
    <text evidence="3">The sequence shown here is derived from an EMBL/GenBank/DDBJ whole genome shotgun (WGS) entry which is preliminary data.</text>
</comment>
<feature type="transmembrane region" description="Helical" evidence="1">
    <location>
        <begin position="50"/>
        <end position="71"/>
    </location>
</feature>
<feature type="transmembrane region" description="Helical" evidence="1">
    <location>
        <begin position="132"/>
        <end position="149"/>
    </location>
</feature>
<dbReference type="RefSeq" id="WP_343856121.1">
    <property type="nucleotide sequence ID" value="NZ_BAAAFD010000001.1"/>
</dbReference>
<feature type="transmembrane region" description="Helical" evidence="1">
    <location>
        <begin position="235"/>
        <end position="252"/>
    </location>
</feature>
<feature type="transmembrane region" description="Helical" evidence="1">
    <location>
        <begin position="259"/>
        <end position="281"/>
    </location>
</feature>
<feature type="transmembrane region" description="Helical" evidence="1">
    <location>
        <begin position="209"/>
        <end position="229"/>
    </location>
</feature>
<protein>
    <submittedName>
        <fullName evidence="3">DUF2157 domain-containing protein</fullName>
    </submittedName>
</protein>
<feature type="domain" description="DUF2157" evidence="2">
    <location>
        <begin position="16"/>
        <end position="156"/>
    </location>
</feature>
<feature type="transmembrane region" description="Helical" evidence="1">
    <location>
        <begin position="180"/>
        <end position="197"/>
    </location>
</feature>
<sequence>MLNPQSTAARQTLADLIEQQHLKESDVPNAINLAELSPRPSQWHSFIHTLLFWSGILGLTFAVIFFVAANWQELGRFAKFGLVEGLIALSVIGFCKYDTNQTIRNGCLLVAMLSVGALMALFGQTYQTGADPWQLFFNWAVLTLPWVLVSRFNVMWLLWLGLLNLSVSLFYDAFGGFLDHSYAIFVLNSLALAVWQFSASRFEWLNTPWAINLIGFASGFFAMWVFFIGLFDEQFIGIALWVIWAIAIFYVYRYRTLNVFMLSGLCLSLIIAANSLLIKTLPSSYDGFFFVVLCALTIGAGTYATLWLKSLLEKDLP</sequence>
<dbReference type="EMBL" id="BAAAFD010000001">
    <property type="protein sequence ID" value="GAA0852968.1"/>
    <property type="molecule type" value="Genomic_DNA"/>
</dbReference>